<evidence type="ECO:0000259" key="3">
    <source>
        <dbReference type="PROSITE" id="PS51379"/>
    </source>
</evidence>
<dbReference type="GO" id="GO:0003676">
    <property type="term" value="F:nucleic acid binding"/>
    <property type="evidence" value="ECO:0007669"/>
    <property type="project" value="InterPro"/>
</dbReference>
<dbReference type="GO" id="GO:0015074">
    <property type="term" value="P:DNA integration"/>
    <property type="evidence" value="ECO:0007669"/>
    <property type="project" value="InterPro"/>
</dbReference>
<reference evidence="4" key="1">
    <citation type="submission" date="2022-10" db="EMBL/GenBank/DDBJ databases">
        <authorList>
            <person name="Chen Y."/>
            <person name="Dougan E. K."/>
            <person name="Chan C."/>
            <person name="Rhodes N."/>
            <person name="Thang M."/>
        </authorList>
    </citation>
    <scope>NUCLEOTIDE SEQUENCE</scope>
</reference>
<dbReference type="InterPro" id="IPR036397">
    <property type="entry name" value="RNaseH_sf"/>
</dbReference>
<dbReference type="EMBL" id="CAMXCT010006824">
    <property type="protein sequence ID" value="CAI4020664.1"/>
    <property type="molecule type" value="Genomic_DNA"/>
</dbReference>
<feature type="compositionally biased region" description="Basic residues" evidence="1">
    <location>
        <begin position="1161"/>
        <end position="1170"/>
    </location>
</feature>
<proteinExistence type="predicted"/>
<feature type="region of interest" description="Disordered" evidence="1">
    <location>
        <begin position="568"/>
        <end position="617"/>
    </location>
</feature>
<evidence type="ECO:0000256" key="1">
    <source>
        <dbReference type="SAM" id="MobiDB-lite"/>
    </source>
</evidence>
<feature type="compositionally biased region" description="Low complexity" evidence="1">
    <location>
        <begin position="241"/>
        <end position="255"/>
    </location>
</feature>
<organism evidence="4">
    <name type="scientific">Cladocopium goreaui</name>
    <dbReference type="NCBI Taxonomy" id="2562237"/>
    <lineage>
        <taxon>Eukaryota</taxon>
        <taxon>Sar</taxon>
        <taxon>Alveolata</taxon>
        <taxon>Dinophyceae</taxon>
        <taxon>Suessiales</taxon>
        <taxon>Symbiodiniaceae</taxon>
        <taxon>Cladocopium</taxon>
    </lineage>
</organism>
<reference evidence="5" key="2">
    <citation type="submission" date="2024-04" db="EMBL/GenBank/DDBJ databases">
        <authorList>
            <person name="Chen Y."/>
            <person name="Shah S."/>
            <person name="Dougan E. K."/>
            <person name="Thang M."/>
            <person name="Chan C."/>
        </authorList>
    </citation>
    <scope>NUCLEOTIDE SEQUENCE [LARGE SCALE GENOMIC DNA]</scope>
</reference>
<dbReference type="EMBL" id="CAMXCT020006824">
    <property type="protein sequence ID" value="CAL1174039.1"/>
    <property type="molecule type" value="Genomic_DNA"/>
</dbReference>
<feature type="compositionally biased region" description="Low complexity" evidence="1">
    <location>
        <begin position="1172"/>
        <end position="1191"/>
    </location>
</feature>
<dbReference type="InterPro" id="IPR013103">
    <property type="entry name" value="RVT_2"/>
</dbReference>
<name>A0A9P1M645_9DINO</name>
<dbReference type="PROSITE" id="PS51379">
    <property type="entry name" value="4FE4S_FER_2"/>
    <property type="match status" value="1"/>
</dbReference>
<dbReference type="Pfam" id="PF07727">
    <property type="entry name" value="RVT_2"/>
    <property type="match status" value="2"/>
</dbReference>
<feature type="non-terminal residue" evidence="4">
    <location>
        <position position="1"/>
    </location>
</feature>
<feature type="compositionally biased region" description="Low complexity" evidence="1">
    <location>
        <begin position="961"/>
        <end position="978"/>
    </location>
</feature>
<evidence type="ECO:0000259" key="2">
    <source>
        <dbReference type="PROSITE" id="PS50994"/>
    </source>
</evidence>
<feature type="region of interest" description="Disordered" evidence="1">
    <location>
        <begin position="801"/>
        <end position="832"/>
    </location>
</feature>
<dbReference type="OrthoDB" id="413361at2759"/>
<feature type="region of interest" description="Disordered" evidence="1">
    <location>
        <begin position="2502"/>
        <end position="2521"/>
    </location>
</feature>
<feature type="region of interest" description="Disordered" evidence="1">
    <location>
        <begin position="64"/>
        <end position="87"/>
    </location>
</feature>
<feature type="compositionally biased region" description="Basic residues" evidence="1">
    <location>
        <begin position="1201"/>
        <end position="1212"/>
    </location>
</feature>
<feature type="domain" description="Integrase catalytic" evidence="2">
    <location>
        <begin position="1513"/>
        <end position="1676"/>
    </location>
</feature>
<feature type="region of interest" description="Disordered" evidence="1">
    <location>
        <begin position="233"/>
        <end position="282"/>
    </location>
</feature>
<feature type="region of interest" description="Disordered" evidence="1">
    <location>
        <begin position="1150"/>
        <end position="1217"/>
    </location>
</feature>
<dbReference type="SUPFAM" id="SSF53098">
    <property type="entry name" value="Ribonuclease H-like"/>
    <property type="match status" value="1"/>
</dbReference>
<dbReference type="InterPro" id="IPR012337">
    <property type="entry name" value="RNaseH-like_sf"/>
</dbReference>
<gene>
    <name evidence="4" type="ORF">C1SCF055_LOCUS45060</name>
</gene>
<dbReference type="InterPro" id="IPR017896">
    <property type="entry name" value="4Fe4S_Fe-S-bd"/>
</dbReference>
<feature type="domain" description="4Fe-4S ferredoxin-type" evidence="3">
    <location>
        <begin position="1485"/>
        <end position="1515"/>
    </location>
</feature>
<sequence length="3052" mass="337999">SKWKSGGRGKSYALAVHDEDCEADETYEHESVYEAVYEATDDGDGDYVPADGYAYSDDETLDALEDSQSDGDHDNEPTDNASLARAPSTSYEQYLADGVVKSQDNEIKFHSSVDVEPNNNASTLSTSFTSTFSTSTHEVLMVLKDDSLCEHSVYHGGSESKFFRGANGLSRYIACKESDSDKVVISGKRKEPSSLWRYLVMVALCTKWGQAARSRGLFQRVCQVRGEALDARDRQQQLGDAASGSPTSPASPSWSVVQGQPPRQLPAFSGTSTPSDGGYPRAKIKRQTDQCFWLYGVRLMLGEDLSPFPDLGGEDCDVLQPLPHDGMLLGPESQYPGATFAQVASSLEGNWFCQHVLVAALENKEPLTPEHYRLAFYLYGRVKLAHAAGMRMTKSGHEAFGVDGLDEHDQVPEGWNPDDWHDECDAMWHMRQDVANYEKFMQELQGDGCISESTDPRSTGHTTEDVNVFSQKALLSLGGSNGSRVGVSAESASSHASSWGTTLPMVTDAGLTFGNSVVILGRVGITVGVPLDCPLECSWWRDESAAALNESLDANSWPLGSWDHYRLDANSGDEQAPSEPVAEVTKETAKDDDADGQTSSAKKTDKKIPSSYPSAFSAQPHESYKEWKRAVQCSVAGGGGLLPASVIGPRVLSVLKGRASILTRKLSISEVSNDDGLDRIFRTLEASTLVQELSGQRGERAQREFLQCRRAAHESLDSYLMRVEAQRDLMIEEDPEFAMGESFLVGYVLDNSELTQKYRVLVMAAANNQLTTSAVYPALRRMGPFLQGTVPIGRGLSDRPLLPELVPDSGNGSTASANGQASGMKPRWHGSRSYGAHVAGELEEPADDGEIVPEDASDEPDEIQAVEHEALVAVQQGQAKLRAIRQARGYYKRNEQNASGDSSAKERLRELMAKNPCRGCGGFGHWNRDPECPRNKAKAAASANVMSQEKASTVAKGGGKSLSSSSDVSSGNNANSNSTVPHAAMSAVLKSLLDNQARGVYMTSGCSGSCTDISIDALLSNHKGNPYDGMMIVDIGCIRSVAGMQWIDREVTARRNLGRYVYVERVADWFRFGDGVRRLSRYRVYLEVAIKGHVGLLPVNAIDFPCPPLLSKAVCNVLGMCIDCGSNTCEIRKLDVSEISSMAMPEEEAWLSEEDASMTSMRRKPAKQRGRASTTTTAQKQKNQSNQAAASVAEEEPGQKVKGKKVSTKSKPKQQQLAATTGQLADFPLLGMTKSYDPVFTASWIVHQRMICHKWKALVWMLKAINDQDVVVWKRLMDYHYWTFTRSLLAGMWTKEFCLHILSAASRALQSTSEVAHTPSLLVASSDPDVSHDMFDPSNVCSKCGVPSQEACVCAYCGDYLCHVSCATSHRCVKLPSWKPSHEEPNTGFLSCVADVDPPSEHVVGDEDQQTEIAIRKEFQRLQQEEDMRKGDFSGVGSRYGYIRFVGPALRLPKEVRNQLAKLHGNFAHPSNERLARMLQINGASKAIIEGAKCIRCSVCERVSAPRSAPQTTAKAPTRFNQQCSSDSFFVYDCTGSRWNITHIADGFCSLQYAIVSKNPCSNTSSELVFERWILVHGPMETLYVDGGPEFKGQLEALCRLYAVHLEVLPVGYKWKAGLAERHGAVLKLMILRMIHELSLCTDKELRFAVAMACQAKNRLLRKCGRSPIQVTQGQDQVIPSSLLQQVIDGDMKYSTNAAITTDEEINRMERIRCAAISAFHWLDSHERLRVALNSRSKPPKLVALTPGTQVYFHKPPGQHRRLQDNATGQQGPAIVAATEGVDKVWLRYKGTVVRVALENIRLATPEESLDTQYLTDVLTEMQQELSGERRTTGYEELTDPPQDAPIMGHVPSNELQQPSTDATVPSLSIPAEEMTPEVQRQLVVSKQIADRLDGVFMICTTWMISLELDKPRSSVIEASMCLMCEAGVVPWAPGWAAATWVLTAEAARHCGEEETRRIMRERQEREDRLMSLEKGLDDDIKAKELEQCALERGHKKGPNPGARGEIYVKDMTSAEIRMTVPALVKALSIHFDHDAIRPIPKGQIVPKERLIHSRMVIVNKKWLQELFEPKGRLCVGGHRDPDLGKYESSSPTALMVAHMVLLAVATIMGWPVDIGDVTAAFLQGLSLPRDDPIYIRAPSGCPKEVLEYLAWRLGYSNHAEFFEATKGIFGLSESPRLWYLKFKEELENINFRESKFIPCLFMKHVNGKLCGLVTLHVDDAMLTGSPEVQADWEMLRKKLKFGSWTSLHEGRPDIAFAVSYLQQNRIDATCSTLRLLNSTIKRAKTPFEVVIRDLQCSLSEIMVLVATDGALAAMPRGKSQLGLMVMLSNPKVQTELAPVVPIEWSSTSCKRVVRSSSAVEAAAASLGYEHAEFLRAVLCEIRDPDFSVRQWSMHVQRCPILLVLDAKVAYDCLSSDELPQDRRTALDIRALREALADPQSASLCRWVPGPQQASDALTKLKGNGVLNDIMASGRWTVVEDETWQKVREQQRINQRAYRARVKVQRKTQQGPVGESKGALESIHDPPLRYRFKFFQQLLTEQHLTVRKTSNKKAKKLASLSAAVDGDDWQNYNQQQPQRHQARAPPPLRMQRQPTLMRAAQQVPSTAHEVPVPNPHGDLGEERPNQRTGDGGPTALDFAMNDLDRLDGHPDPPTPTTSTLPTTLGYEPVRQTHSRDPAQPYLAEAEDWTWTCPMMPSSIRERNMKRLLNNYEELSGSDVSSDEADPEQDQLQEPADAFLTGKAVRSEVNLKQLSPEDRAKFDASMAKEWASWQKFSAVEVLSEEQVAALPKDVQIVGTRWVHTDKNSKPRLMAEALSKRTGKTKQQIRKEFPFEAKSRLLVQGNQEDGNSIRSDSPTASLLSFNLVCVIAALNNWIIWACDASTAYLQSQGISRLLILRSPRPPPPGVSPTDLLRAKGSIYGTKDAGRAWWKKLYRTLVSHGWKMSKIEPALFYLVIKGKLCGILITHVDDMFCAGEGSEFKATIDMMEKEIHLKVKKEEFRFCGKNLIQRNGSIEIDQFDAIDSIDYMVLSKDRRQTCPKAPQPIHESTLK</sequence>
<feature type="compositionally biased region" description="Polar residues" evidence="1">
    <location>
        <begin position="810"/>
        <end position="821"/>
    </location>
</feature>
<dbReference type="Gene3D" id="3.30.420.10">
    <property type="entry name" value="Ribonuclease H-like superfamily/Ribonuclease H"/>
    <property type="match status" value="1"/>
</dbReference>
<evidence type="ECO:0008006" key="6">
    <source>
        <dbReference type="Google" id="ProtNLM"/>
    </source>
</evidence>
<protein>
    <recommendedName>
        <fullName evidence="6">Integrase catalytic domain-containing protein</fullName>
    </recommendedName>
</protein>
<feature type="region of interest" description="Disordered" evidence="1">
    <location>
        <begin position="943"/>
        <end position="979"/>
    </location>
</feature>
<comment type="caution">
    <text evidence="4">The sequence shown here is derived from an EMBL/GenBank/DDBJ whole genome shotgun (WGS) entry which is preliminary data.</text>
</comment>
<accession>A0A9P1M645</accession>
<evidence type="ECO:0000313" key="4">
    <source>
        <dbReference type="EMBL" id="CAI4020664.1"/>
    </source>
</evidence>
<feature type="region of interest" description="Disordered" evidence="1">
    <location>
        <begin position="2597"/>
        <end position="2675"/>
    </location>
</feature>
<dbReference type="PROSITE" id="PS50994">
    <property type="entry name" value="INTEGRASE"/>
    <property type="match status" value="1"/>
</dbReference>
<dbReference type="InterPro" id="IPR001584">
    <property type="entry name" value="Integrase_cat-core"/>
</dbReference>
<evidence type="ECO:0000313" key="5">
    <source>
        <dbReference type="EMBL" id="CAL1174039.1"/>
    </source>
</evidence>
<feature type="region of interest" description="Disordered" evidence="1">
    <location>
        <begin position="2568"/>
        <end position="2587"/>
    </location>
</feature>